<accession>A0A075RCU1</accession>
<evidence type="ECO:0000313" key="3">
    <source>
        <dbReference type="Proteomes" id="UP000005850"/>
    </source>
</evidence>
<sequence>MLHRIFVGVVTAILFCLVLAVSEYTPMTARQPNTYYFPFITLMLIYLMYSIPIFLFIGIPCTILIDFITNRMEISTKSKLYFLNLGLYSLAGISIAWFFFGLNKGDILQKIFNYKAYIIYIVGSLLFYHISLVTMIIFKKMTKDTN</sequence>
<reference evidence="2 3" key="1">
    <citation type="journal article" date="2011" name="J. Bacteriol.">
        <title>Genome sequence of Brevibacillus laterosporus LMG 15441, a pathogen of invertebrates.</title>
        <authorList>
            <person name="Djukic M."/>
            <person name="Poehlein A."/>
            <person name="Thurmer A."/>
            <person name="Daniel R."/>
        </authorList>
    </citation>
    <scope>NUCLEOTIDE SEQUENCE [LARGE SCALE GENOMIC DNA]</scope>
    <source>
        <strain evidence="2 3">LMG 15441</strain>
    </source>
</reference>
<gene>
    <name evidence="2" type="ORF">BRLA_c029330</name>
</gene>
<keyword evidence="1" id="KW-0472">Membrane</keyword>
<proteinExistence type="predicted"/>
<evidence type="ECO:0000256" key="1">
    <source>
        <dbReference type="SAM" id="Phobius"/>
    </source>
</evidence>
<dbReference type="KEGG" id="blr:BRLA_c029330"/>
<feature type="transmembrane region" description="Helical" evidence="1">
    <location>
        <begin position="36"/>
        <end position="68"/>
    </location>
</feature>
<keyword evidence="3" id="KW-1185">Reference proteome</keyword>
<keyword evidence="1" id="KW-0812">Transmembrane</keyword>
<name>A0A075RCU1_BRELA</name>
<dbReference type="EMBL" id="CP007806">
    <property type="protein sequence ID" value="AIG27245.1"/>
    <property type="molecule type" value="Genomic_DNA"/>
</dbReference>
<dbReference type="Proteomes" id="UP000005850">
    <property type="component" value="Chromosome"/>
</dbReference>
<dbReference type="AlphaFoldDB" id="A0A075RCU1"/>
<feature type="transmembrane region" description="Helical" evidence="1">
    <location>
        <begin position="117"/>
        <end position="138"/>
    </location>
</feature>
<organism evidence="2 3">
    <name type="scientific">Brevibacillus laterosporus LMG 15441</name>
    <dbReference type="NCBI Taxonomy" id="1042163"/>
    <lineage>
        <taxon>Bacteria</taxon>
        <taxon>Bacillati</taxon>
        <taxon>Bacillota</taxon>
        <taxon>Bacilli</taxon>
        <taxon>Bacillales</taxon>
        <taxon>Paenibacillaceae</taxon>
        <taxon>Brevibacillus</taxon>
    </lineage>
</organism>
<evidence type="ECO:0000313" key="2">
    <source>
        <dbReference type="EMBL" id="AIG27245.1"/>
    </source>
</evidence>
<keyword evidence="1" id="KW-1133">Transmembrane helix</keyword>
<dbReference type="RefSeq" id="WP_003335881.1">
    <property type="nucleotide sequence ID" value="NZ_CP007806.1"/>
</dbReference>
<feature type="transmembrane region" description="Helical" evidence="1">
    <location>
        <begin position="80"/>
        <end position="102"/>
    </location>
</feature>
<dbReference type="HOGENOM" id="CLU_148055_0_0_9"/>
<dbReference type="STRING" id="1042163.BRLA_c029330"/>
<protein>
    <submittedName>
        <fullName evidence="2">Uncharacterized protein</fullName>
    </submittedName>
</protein>